<reference evidence="3" key="2">
    <citation type="submission" date="2021-12" db="EMBL/GenBank/DDBJ databases">
        <title>Resequencing data analysis of finger millet.</title>
        <authorList>
            <person name="Hatakeyama M."/>
            <person name="Aluri S."/>
            <person name="Balachadran M.T."/>
            <person name="Sivarajan S.R."/>
            <person name="Poveda L."/>
            <person name="Shimizu-Inatsugi R."/>
            <person name="Schlapbach R."/>
            <person name="Sreeman S.M."/>
            <person name="Shimizu K.K."/>
        </authorList>
    </citation>
    <scope>NUCLEOTIDE SEQUENCE</scope>
</reference>
<proteinExistence type="predicted"/>
<dbReference type="SUPFAM" id="SSF57863">
    <property type="entry name" value="ArfGap/RecO-like zinc finger"/>
    <property type="match status" value="1"/>
</dbReference>
<sequence>MRAECRGSGVRRRRESERSSALLHTHSPVRPVHSRKNLIKINSAQSLSITNTNIFLLAWEFPPIRFVADSVSDAHIESAAGNDVEEGQEQEAARGEEMEGRNPVQQVADDIKPSNRRKMCGMVTKKGANDRGNHKGSKECDRMANKMDANVHDNQQGLQACGGTAIKMDYNVHDNHQSFKCGGTMNKIDANLHDNHQSLKVLGGTANKMDANVQENNQTFKMLGGTANKMDANVHNSNQSMKVTTNKMDVNVHDNHQSLKLCGGTANKMDANNVHDNHQSLKLSSGTANKVDANVLDNHQNMKVSSGTSNKMDAKVVSVKLDEWTNEQVDILADSGGNAAVNMIYEAFIPEKYIKPSQDCSAEERSDFISDPYVIINLGHQSMKTKVIKSSLNPVWNERLMLSIPDPVPLLKLQVYDKDTFTTDDRMGEAEINIQPLVAAARAYETSVVTDTEQLNKWMTKEGTWIPRDSCISVIDGKVKQLITVRLQNVERGHLEMELECVPLTQ</sequence>
<gene>
    <name evidence="3" type="primary">ga08298</name>
    <name evidence="3" type="ORF">PR202_ga08298</name>
</gene>
<feature type="domain" description="C2" evidence="2">
    <location>
        <begin position="335"/>
        <end position="447"/>
    </location>
</feature>
<name>A0AAV5C1W0_ELECO</name>
<comment type="caution">
    <text evidence="3">The sequence shown here is derived from an EMBL/GenBank/DDBJ whole genome shotgun (WGS) entry which is preliminary data.</text>
</comment>
<feature type="region of interest" description="Disordered" evidence="1">
    <location>
        <begin position="1"/>
        <end position="24"/>
    </location>
</feature>
<feature type="region of interest" description="Disordered" evidence="1">
    <location>
        <begin position="79"/>
        <end position="105"/>
    </location>
</feature>
<dbReference type="SMART" id="SM00239">
    <property type="entry name" value="C2"/>
    <property type="match status" value="1"/>
</dbReference>
<dbReference type="GO" id="GO:0005096">
    <property type="term" value="F:GTPase activator activity"/>
    <property type="evidence" value="ECO:0007669"/>
    <property type="project" value="InterPro"/>
</dbReference>
<dbReference type="AlphaFoldDB" id="A0AAV5C1W0"/>
<dbReference type="Proteomes" id="UP001054889">
    <property type="component" value="Unassembled WGS sequence"/>
</dbReference>
<dbReference type="InterPro" id="IPR000008">
    <property type="entry name" value="C2_dom"/>
</dbReference>
<reference evidence="3" key="1">
    <citation type="journal article" date="2018" name="DNA Res.">
        <title>Multiple hybrid de novo genome assembly of finger millet, an orphan allotetraploid crop.</title>
        <authorList>
            <person name="Hatakeyama M."/>
            <person name="Aluri S."/>
            <person name="Balachadran M.T."/>
            <person name="Sivarajan S.R."/>
            <person name="Patrignani A."/>
            <person name="Gruter S."/>
            <person name="Poveda L."/>
            <person name="Shimizu-Inatsugi R."/>
            <person name="Baeten J."/>
            <person name="Francoijs K.J."/>
            <person name="Nataraja K.N."/>
            <person name="Reddy Y.A.N."/>
            <person name="Phadnis S."/>
            <person name="Ravikumar R.L."/>
            <person name="Schlapbach R."/>
            <person name="Sreeman S.M."/>
            <person name="Shimizu K.K."/>
        </authorList>
    </citation>
    <scope>NUCLEOTIDE SEQUENCE</scope>
</reference>
<dbReference type="SUPFAM" id="SSF49562">
    <property type="entry name" value="C2 domain (Calcium/lipid-binding domain, CaLB)"/>
    <property type="match status" value="1"/>
</dbReference>
<dbReference type="InterPro" id="IPR035892">
    <property type="entry name" value="C2_domain_sf"/>
</dbReference>
<dbReference type="PANTHER" id="PTHR46220">
    <property type="entry name" value="ADP-RIBOSYLATION FACTOR GTPASE-ACTIVATING PROTEIN AGD12"/>
    <property type="match status" value="1"/>
</dbReference>
<dbReference type="EMBL" id="BQKI01000004">
    <property type="protein sequence ID" value="GJM91880.1"/>
    <property type="molecule type" value="Genomic_DNA"/>
</dbReference>
<dbReference type="Pfam" id="PF00168">
    <property type="entry name" value="C2"/>
    <property type="match status" value="1"/>
</dbReference>
<dbReference type="InterPro" id="IPR037278">
    <property type="entry name" value="ARFGAP/RecO"/>
</dbReference>
<evidence type="ECO:0000313" key="4">
    <source>
        <dbReference type="Proteomes" id="UP001054889"/>
    </source>
</evidence>
<dbReference type="PROSITE" id="PS50004">
    <property type="entry name" value="C2"/>
    <property type="match status" value="1"/>
</dbReference>
<dbReference type="GO" id="GO:0005543">
    <property type="term" value="F:phospholipid binding"/>
    <property type="evidence" value="ECO:0007669"/>
    <property type="project" value="InterPro"/>
</dbReference>
<feature type="compositionally biased region" description="Basic and acidic residues" evidence="1">
    <location>
        <begin position="91"/>
        <end position="100"/>
    </location>
</feature>
<accession>A0AAV5C1W0</accession>
<organism evidence="3 4">
    <name type="scientific">Eleusine coracana subsp. coracana</name>
    <dbReference type="NCBI Taxonomy" id="191504"/>
    <lineage>
        <taxon>Eukaryota</taxon>
        <taxon>Viridiplantae</taxon>
        <taxon>Streptophyta</taxon>
        <taxon>Embryophyta</taxon>
        <taxon>Tracheophyta</taxon>
        <taxon>Spermatophyta</taxon>
        <taxon>Magnoliopsida</taxon>
        <taxon>Liliopsida</taxon>
        <taxon>Poales</taxon>
        <taxon>Poaceae</taxon>
        <taxon>PACMAD clade</taxon>
        <taxon>Chloridoideae</taxon>
        <taxon>Cynodonteae</taxon>
        <taxon>Eleusininae</taxon>
        <taxon>Eleusine</taxon>
    </lineage>
</organism>
<evidence type="ECO:0000313" key="3">
    <source>
        <dbReference type="EMBL" id="GJM91880.1"/>
    </source>
</evidence>
<keyword evidence="4" id="KW-1185">Reference proteome</keyword>
<evidence type="ECO:0000256" key="1">
    <source>
        <dbReference type="SAM" id="MobiDB-lite"/>
    </source>
</evidence>
<dbReference type="PANTHER" id="PTHR46220:SF2">
    <property type="entry name" value="ADP-RIBOSYLATION FACTOR GTPASE-ACTIVATING PROTEIN AGD11-RELATED"/>
    <property type="match status" value="1"/>
</dbReference>
<evidence type="ECO:0000259" key="2">
    <source>
        <dbReference type="PROSITE" id="PS50004"/>
    </source>
</evidence>
<protein>
    <recommendedName>
        <fullName evidence="2">C2 domain-containing protein</fullName>
    </recommendedName>
</protein>
<dbReference type="InterPro" id="IPR044518">
    <property type="entry name" value="ARF_GAP_AGD11/12/13"/>
</dbReference>
<dbReference type="Gene3D" id="2.60.40.150">
    <property type="entry name" value="C2 domain"/>
    <property type="match status" value="1"/>
</dbReference>